<evidence type="ECO:0000313" key="4">
    <source>
        <dbReference type="Proteomes" id="UP000237839"/>
    </source>
</evidence>
<comment type="caution">
    <text evidence="3">The sequence shown here is derived from an EMBL/GenBank/DDBJ whole genome shotgun (WGS) entry which is preliminary data.</text>
</comment>
<evidence type="ECO:0000256" key="1">
    <source>
        <dbReference type="ARBA" id="ARBA00022801"/>
    </source>
</evidence>
<dbReference type="Gene3D" id="3.40.50.850">
    <property type="entry name" value="Isochorismatase-like"/>
    <property type="match status" value="1"/>
</dbReference>
<feature type="domain" description="Isochorismatase-like" evidence="2">
    <location>
        <begin position="17"/>
        <end position="160"/>
    </location>
</feature>
<dbReference type="GO" id="GO:0016787">
    <property type="term" value="F:hydrolase activity"/>
    <property type="evidence" value="ECO:0007669"/>
    <property type="project" value="UniProtKB-KW"/>
</dbReference>
<gene>
    <name evidence="3" type="ORF">S2091_0498</name>
</gene>
<dbReference type="Pfam" id="PF00857">
    <property type="entry name" value="Isochorismatase"/>
    <property type="match status" value="1"/>
</dbReference>
<dbReference type="EMBL" id="PUGF01000002">
    <property type="protein sequence ID" value="PRC94495.1"/>
    <property type="molecule type" value="Genomic_DNA"/>
</dbReference>
<proteinExistence type="predicted"/>
<dbReference type="CDD" id="cd01014">
    <property type="entry name" value="nicotinamidase_related"/>
    <property type="match status" value="1"/>
</dbReference>
<evidence type="ECO:0000259" key="2">
    <source>
        <dbReference type="Pfam" id="PF00857"/>
    </source>
</evidence>
<dbReference type="RefSeq" id="WP_105530224.1">
    <property type="nucleotide sequence ID" value="NZ_PUGF01000002.1"/>
</dbReference>
<dbReference type="PANTHER" id="PTHR43540:SF6">
    <property type="entry name" value="ISOCHORISMATASE-LIKE DOMAIN-CONTAINING PROTEIN"/>
    <property type="match status" value="1"/>
</dbReference>
<dbReference type="AlphaFoldDB" id="A0A2S9H3D7"/>
<name>A0A2S9H3D7_9BURK</name>
<accession>A0A2S9H3D7</accession>
<dbReference type="OrthoDB" id="5360912at2"/>
<reference evidence="3 4" key="1">
    <citation type="submission" date="2018-02" db="EMBL/GenBank/DDBJ databases">
        <title>Solimicrobium silvestre gen. nov., sp. nov., isolated from alpine forest soil.</title>
        <authorList>
            <person name="Margesin R."/>
            <person name="Albuquerque L."/>
            <person name="Zhang D.-C."/>
            <person name="Froufe H.J.C."/>
            <person name="Severino R."/>
            <person name="Roxo I."/>
            <person name="Egas C."/>
            <person name="Da Costa M.S."/>
        </authorList>
    </citation>
    <scope>NUCLEOTIDE SEQUENCE [LARGE SCALE GENOMIC DNA]</scope>
    <source>
        <strain evidence="3 4">S20-91</strain>
    </source>
</reference>
<dbReference type="SUPFAM" id="SSF52499">
    <property type="entry name" value="Isochorismatase-like hydrolases"/>
    <property type="match status" value="1"/>
</dbReference>
<dbReference type="Proteomes" id="UP000237839">
    <property type="component" value="Unassembled WGS sequence"/>
</dbReference>
<dbReference type="InterPro" id="IPR050272">
    <property type="entry name" value="Isochorismatase-like_hydrls"/>
</dbReference>
<organism evidence="3 4">
    <name type="scientific">Solimicrobium silvestre</name>
    <dbReference type="NCBI Taxonomy" id="2099400"/>
    <lineage>
        <taxon>Bacteria</taxon>
        <taxon>Pseudomonadati</taxon>
        <taxon>Pseudomonadota</taxon>
        <taxon>Betaproteobacteria</taxon>
        <taxon>Burkholderiales</taxon>
        <taxon>Oxalobacteraceae</taxon>
        <taxon>Solimicrobium</taxon>
    </lineage>
</organism>
<dbReference type="PANTHER" id="PTHR43540">
    <property type="entry name" value="PEROXYUREIDOACRYLATE/UREIDOACRYLATE AMIDOHYDROLASE-RELATED"/>
    <property type="match status" value="1"/>
</dbReference>
<evidence type="ECO:0000313" key="3">
    <source>
        <dbReference type="EMBL" id="PRC94495.1"/>
    </source>
</evidence>
<protein>
    <submittedName>
        <fullName evidence="3">Amidases related to nicotinamidase</fullName>
    </submittedName>
</protein>
<sequence>MSASAISAKPTKILKRALVVIDVQNEYFSGNLLVEYPDPNVSLKNVGLAMDVAHAAGVPILVVQHTAPQGAPIFQKGQPEWELHDIVKSRKHDHYVEKNLASIFSGTNVATWLKENEIDTLSIIGYMTQNCNASTIYQAMHDGYKVEVLNDATGAVPYSNEAGRATAEEIHRVFNVVFHSNFAAVVSTADWIQTVHADAPIAKGDVFTSNRNAH</sequence>
<keyword evidence="1" id="KW-0378">Hydrolase</keyword>
<dbReference type="InterPro" id="IPR000868">
    <property type="entry name" value="Isochorismatase-like_dom"/>
</dbReference>
<keyword evidence="4" id="KW-1185">Reference proteome</keyword>
<dbReference type="InterPro" id="IPR036380">
    <property type="entry name" value="Isochorismatase-like_sf"/>
</dbReference>